<dbReference type="Gene3D" id="3.90.79.10">
    <property type="entry name" value="Nucleoside Triphosphate Pyrophosphohydrolase"/>
    <property type="match status" value="1"/>
</dbReference>
<gene>
    <name evidence="2" type="ORF">UU29_C0011G0028</name>
</gene>
<feature type="domain" description="Nudix hydrolase" evidence="1">
    <location>
        <begin position="75"/>
        <end position="212"/>
    </location>
</feature>
<sequence length="221" mass="25761">MHPVQKQILSQLIFNPCFPFSKLKSKEVEGNLFIYHLKQLITEGLVQKTSDGKYELTLEGKIYTDKLSLKTFKPRIQPKIATLIVCQNNQGEYLLYKRKRQPFLELVGFPYGKIHLEETTLQAAQRELEEKTGLSANLKHLGEVYLTTFKDQQLLSQMLCHIFFTEDLKGRLKQSFEAGECFWGKIESFKPEELIPGVLDVYKLIKSPSNFLFFQEFTYHL</sequence>
<dbReference type="PANTHER" id="PTHR43736">
    <property type="entry name" value="ADP-RIBOSE PYROPHOSPHATASE"/>
    <property type="match status" value="1"/>
</dbReference>
<dbReference type="Proteomes" id="UP000034601">
    <property type="component" value="Unassembled WGS sequence"/>
</dbReference>
<evidence type="ECO:0000259" key="1">
    <source>
        <dbReference type="PROSITE" id="PS51462"/>
    </source>
</evidence>
<evidence type="ECO:0000313" key="2">
    <source>
        <dbReference type="EMBL" id="KKR82581.1"/>
    </source>
</evidence>
<dbReference type="AlphaFoldDB" id="A0A0G0U5W1"/>
<dbReference type="EMBL" id="LCAB01000011">
    <property type="protein sequence ID" value="KKR82581.1"/>
    <property type="molecule type" value="Genomic_DNA"/>
</dbReference>
<organism evidence="2 3">
    <name type="scientific">Candidatus Daviesbacteria bacterium GW2011_GWA2_40_9</name>
    <dbReference type="NCBI Taxonomy" id="1618424"/>
    <lineage>
        <taxon>Bacteria</taxon>
        <taxon>Candidatus Daviesiibacteriota</taxon>
    </lineage>
</organism>
<dbReference type="InterPro" id="IPR000086">
    <property type="entry name" value="NUDIX_hydrolase_dom"/>
</dbReference>
<dbReference type="Pfam" id="PF00293">
    <property type="entry name" value="NUDIX"/>
    <property type="match status" value="1"/>
</dbReference>
<comment type="caution">
    <text evidence="2">The sequence shown here is derived from an EMBL/GenBank/DDBJ whole genome shotgun (WGS) entry which is preliminary data.</text>
</comment>
<dbReference type="PANTHER" id="PTHR43736:SF1">
    <property type="entry name" value="DIHYDRONEOPTERIN TRIPHOSPHATE DIPHOSPHATASE"/>
    <property type="match status" value="1"/>
</dbReference>
<evidence type="ECO:0000313" key="3">
    <source>
        <dbReference type="Proteomes" id="UP000034601"/>
    </source>
</evidence>
<proteinExistence type="predicted"/>
<reference evidence="2 3" key="1">
    <citation type="journal article" date="2015" name="Nature">
        <title>rRNA introns, odd ribosomes, and small enigmatic genomes across a large radiation of phyla.</title>
        <authorList>
            <person name="Brown C.T."/>
            <person name="Hug L.A."/>
            <person name="Thomas B.C."/>
            <person name="Sharon I."/>
            <person name="Castelle C.J."/>
            <person name="Singh A."/>
            <person name="Wilkins M.J."/>
            <person name="Williams K.H."/>
            <person name="Banfield J.F."/>
        </authorList>
    </citation>
    <scope>NUCLEOTIDE SEQUENCE [LARGE SCALE GENOMIC DNA]</scope>
</reference>
<dbReference type="GO" id="GO:0016787">
    <property type="term" value="F:hydrolase activity"/>
    <property type="evidence" value="ECO:0007669"/>
    <property type="project" value="UniProtKB-KW"/>
</dbReference>
<dbReference type="SUPFAM" id="SSF55811">
    <property type="entry name" value="Nudix"/>
    <property type="match status" value="1"/>
</dbReference>
<keyword evidence="2" id="KW-0378">Hydrolase</keyword>
<dbReference type="PROSITE" id="PS51462">
    <property type="entry name" value="NUDIX"/>
    <property type="match status" value="1"/>
</dbReference>
<accession>A0A0G0U5W1</accession>
<dbReference type="InterPro" id="IPR015797">
    <property type="entry name" value="NUDIX_hydrolase-like_dom_sf"/>
</dbReference>
<protein>
    <submittedName>
        <fullName evidence="2">NUDIX hydrolase</fullName>
    </submittedName>
</protein>
<name>A0A0G0U5W1_9BACT</name>